<accession>A0A7J3SL45</accession>
<reference evidence="1" key="1">
    <citation type="journal article" date="2020" name="mSystems">
        <title>Genome- and Community-Level Interaction Insights into Carbon Utilization and Element Cycling Functions of Hydrothermarchaeota in Hydrothermal Sediment.</title>
        <authorList>
            <person name="Zhou Z."/>
            <person name="Liu Y."/>
            <person name="Xu W."/>
            <person name="Pan J."/>
            <person name="Luo Z.H."/>
            <person name="Li M."/>
        </authorList>
    </citation>
    <scope>NUCLEOTIDE SEQUENCE [LARGE SCALE GENOMIC DNA]</scope>
    <source>
        <strain evidence="1">SpSt-885</strain>
    </source>
</reference>
<sequence>MRANIRRIARRLREAAEELDRIYVIKRGQPKFLPSELRGLTRAELVEKLVGFGSKVPLDFPAGVGYFTVEKTSFDDEVWKGEDIYLEGTLEWLGKRFSHAESWLRIHPDGSWEILIDDVVVYLSQPWNGRDYWYPYEWESYTEKFRKHVLSVGEKIS</sequence>
<evidence type="ECO:0000313" key="1">
    <source>
        <dbReference type="EMBL" id="HGZ60341.1"/>
    </source>
</evidence>
<organism evidence="1">
    <name type="scientific">Fervidicoccus fontis</name>
    <dbReference type="NCBI Taxonomy" id="683846"/>
    <lineage>
        <taxon>Archaea</taxon>
        <taxon>Thermoproteota</taxon>
        <taxon>Thermoprotei</taxon>
        <taxon>Fervidicoccales</taxon>
        <taxon>Fervidicoccaceae</taxon>
        <taxon>Fervidicoccus</taxon>
    </lineage>
</organism>
<dbReference type="AlphaFoldDB" id="A0A7J3SL45"/>
<comment type="caution">
    <text evidence="1">The sequence shown here is derived from an EMBL/GenBank/DDBJ whole genome shotgun (WGS) entry which is preliminary data.</text>
</comment>
<proteinExistence type="predicted"/>
<protein>
    <submittedName>
        <fullName evidence="1">Uncharacterized protein</fullName>
    </submittedName>
</protein>
<gene>
    <name evidence="1" type="ORF">ENW83_03950</name>
</gene>
<name>A0A7J3SL45_9CREN</name>
<dbReference type="EMBL" id="DTLS01000112">
    <property type="protein sequence ID" value="HGZ60341.1"/>
    <property type="molecule type" value="Genomic_DNA"/>
</dbReference>